<dbReference type="InterPro" id="IPR055859">
    <property type="entry name" value="DUF7436"/>
</dbReference>
<evidence type="ECO:0000313" key="4">
    <source>
        <dbReference type="EMBL" id="CQH60537.1"/>
    </source>
</evidence>
<name>A0A0U5H6E7_9EURY</name>
<evidence type="ECO:0000259" key="2">
    <source>
        <dbReference type="Pfam" id="PF01978"/>
    </source>
</evidence>
<feature type="domain" description="Transcription regulator TrmB N-terminal" evidence="2">
    <location>
        <begin position="4"/>
        <end position="71"/>
    </location>
</feature>
<gene>
    <name evidence="4" type="ORF">HHUB_3239</name>
</gene>
<evidence type="ECO:0000259" key="3">
    <source>
        <dbReference type="Pfam" id="PF24217"/>
    </source>
</evidence>
<dbReference type="RefSeq" id="WP_059057599.1">
    <property type="nucleotide sequence ID" value="NZ_CEML01000001.1"/>
</dbReference>
<dbReference type="Proteomes" id="UP000066737">
    <property type="component" value="Chromosome I"/>
</dbReference>
<dbReference type="STRING" id="1407499.HHUB_3239"/>
<dbReference type="InterPro" id="IPR002831">
    <property type="entry name" value="Tscrpt_reg_TrmB_N"/>
</dbReference>
<sequence length="266" mass="29262">MADLRDLGLSEYEASAYRALLRTGPATAKELSEESGVPMGRIYDVLGSIESQHLVRSQAASRPKKYVAVEPDTALDRLLEDRKRELREKADQYEAVVDELEADLRTPSEPEEGFWTAALGPDDSLDLLLERIDAADDSVRLVAGFESTSFEVADTTSRIVDHLEDALERGVDVSVLISQELSSNIPEAVNERYVAVLAEHPGYEVRIGPTVEGNVTIVDDAEVCLEVTNPVEPDESFAMIDLHDSTFAADVYEVFAETWTDAATLD</sequence>
<dbReference type="InterPro" id="IPR051797">
    <property type="entry name" value="TrmB-like"/>
</dbReference>
<dbReference type="PANTHER" id="PTHR34293">
    <property type="entry name" value="HTH-TYPE TRANSCRIPTIONAL REGULATOR TRMBL2"/>
    <property type="match status" value="1"/>
</dbReference>
<reference evidence="5" key="1">
    <citation type="journal article" date="2016" name="Environ. Microbiol.">
        <title>The complete genome of a viable archaeum isolated from 123-million-year-old rock salt.</title>
        <authorList>
            <person name="Jaakkola S.T."/>
            <person name="Pfeiffer F."/>
            <person name="Ravantti J.J."/>
            <person name="Guo Q."/>
            <person name="Liu Y."/>
            <person name="Chen X."/>
            <person name="Ma H."/>
            <person name="Yang C."/>
            <person name="Oksanen H.M."/>
            <person name="Bamford D.H."/>
        </authorList>
    </citation>
    <scope>NUCLEOTIDE SEQUENCE</scope>
    <source>
        <strain evidence="5">JI20-1</strain>
    </source>
</reference>
<dbReference type="KEGG" id="hhb:Hhub_3239"/>
<dbReference type="Pfam" id="PF01978">
    <property type="entry name" value="TrmB"/>
    <property type="match status" value="1"/>
</dbReference>
<dbReference type="OrthoDB" id="202962at2157"/>
<dbReference type="AlphaFoldDB" id="A0A0U5H6E7"/>
<proteinExistence type="predicted"/>
<feature type="domain" description="DUF7436" evidence="3">
    <location>
        <begin position="111"/>
        <end position="265"/>
    </location>
</feature>
<protein>
    <submittedName>
        <fullName evidence="4">TrmB family transcription regulator</fullName>
    </submittedName>
</protein>
<keyword evidence="5" id="KW-1185">Reference proteome</keyword>
<organism evidence="4 5">
    <name type="scientific">Halobacterium hubeiense</name>
    <dbReference type="NCBI Taxonomy" id="1407499"/>
    <lineage>
        <taxon>Archaea</taxon>
        <taxon>Methanobacteriati</taxon>
        <taxon>Methanobacteriota</taxon>
        <taxon>Stenosarchaea group</taxon>
        <taxon>Halobacteria</taxon>
        <taxon>Halobacteriales</taxon>
        <taxon>Halobacteriaceae</taxon>
        <taxon>Halobacterium</taxon>
    </lineage>
</organism>
<dbReference type="GeneID" id="26659851"/>
<dbReference type="EMBL" id="LN831302">
    <property type="protein sequence ID" value="CQH60537.1"/>
    <property type="molecule type" value="Genomic_DNA"/>
</dbReference>
<dbReference type="Gene3D" id="3.30.870.10">
    <property type="entry name" value="Endonuclease Chain A"/>
    <property type="match status" value="1"/>
</dbReference>
<dbReference type="InterPro" id="IPR036390">
    <property type="entry name" value="WH_DNA-bd_sf"/>
</dbReference>
<keyword evidence="1" id="KW-0175">Coiled coil</keyword>
<dbReference type="InterPro" id="IPR036388">
    <property type="entry name" value="WH-like_DNA-bd_sf"/>
</dbReference>
<dbReference type="PANTHER" id="PTHR34293:SF1">
    <property type="entry name" value="HTH-TYPE TRANSCRIPTIONAL REGULATOR TRMBL2"/>
    <property type="match status" value="1"/>
</dbReference>
<dbReference type="Gene3D" id="1.10.10.10">
    <property type="entry name" value="Winged helix-like DNA-binding domain superfamily/Winged helix DNA-binding domain"/>
    <property type="match status" value="1"/>
</dbReference>
<dbReference type="SUPFAM" id="SSF46785">
    <property type="entry name" value="Winged helix' DNA-binding domain"/>
    <property type="match status" value="1"/>
</dbReference>
<evidence type="ECO:0000256" key="1">
    <source>
        <dbReference type="SAM" id="Coils"/>
    </source>
</evidence>
<dbReference type="SUPFAM" id="SSF56024">
    <property type="entry name" value="Phospholipase D/nuclease"/>
    <property type="match status" value="1"/>
</dbReference>
<evidence type="ECO:0000313" key="5">
    <source>
        <dbReference type="Proteomes" id="UP000066737"/>
    </source>
</evidence>
<accession>A0A0U5H6E7</accession>
<dbReference type="Pfam" id="PF24217">
    <property type="entry name" value="DUF7436"/>
    <property type="match status" value="1"/>
</dbReference>
<feature type="coiled-coil region" evidence="1">
    <location>
        <begin position="76"/>
        <end position="103"/>
    </location>
</feature>